<evidence type="ECO:0000313" key="2">
    <source>
        <dbReference type="EMBL" id="CAD8114202.1"/>
    </source>
</evidence>
<dbReference type="SMART" id="SM00320">
    <property type="entry name" value="WD40"/>
    <property type="match status" value="1"/>
</dbReference>
<keyword evidence="3" id="KW-1185">Reference proteome</keyword>
<sequence>MLKDKKGIIDFIKFLVLITSIDSKFIQSGSNGLNILVGMKADIKNLSFENIRIKNTSLIGDISGLNLNGVQMFDCKWKNFKVHELNKLDVYTGTVYSVCFSPDGNTLAFGSGDNSILLQE</sequence>
<reference evidence="2" key="1">
    <citation type="submission" date="2021-01" db="EMBL/GenBank/DDBJ databases">
        <authorList>
            <consortium name="Genoscope - CEA"/>
            <person name="William W."/>
        </authorList>
    </citation>
    <scope>NUCLEOTIDE SEQUENCE</scope>
</reference>
<dbReference type="PROSITE" id="PS50294">
    <property type="entry name" value="WD_REPEATS_REGION"/>
    <property type="match status" value="1"/>
</dbReference>
<keyword evidence="1" id="KW-0853">WD repeat</keyword>
<gene>
    <name evidence="2" type="ORF">PPRIM_AZ9-3.1.T1580083</name>
</gene>
<accession>A0A8S1QF08</accession>
<dbReference type="PANTHER" id="PTHR45333:SF1">
    <property type="entry name" value="CHROMOSOME UNDETERMINED SCAFFOLD_625, WHOLE GENOME SHOTGUN SEQUENCE"/>
    <property type="match status" value="1"/>
</dbReference>
<dbReference type="PROSITE" id="PS50082">
    <property type="entry name" value="WD_REPEATS_2"/>
    <property type="match status" value="1"/>
</dbReference>
<name>A0A8S1QF08_PARPR</name>
<proteinExistence type="predicted"/>
<dbReference type="PANTHER" id="PTHR45333">
    <property type="entry name" value="MEMBRANE PROTEIN-RELATED"/>
    <property type="match status" value="1"/>
</dbReference>
<protein>
    <submittedName>
        <fullName evidence="2">Uncharacterized protein</fullName>
    </submittedName>
</protein>
<dbReference type="EMBL" id="CAJJDM010000163">
    <property type="protein sequence ID" value="CAD8114202.1"/>
    <property type="molecule type" value="Genomic_DNA"/>
</dbReference>
<dbReference type="Proteomes" id="UP000688137">
    <property type="component" value="Unassembled WGS sequence"/>
</dbReference>
<organism evidence="2 3">
    <name type="scientific">Paramecium primaurelia</name>
    <dbReference type="NCBI Taxonomy" id="5886"/>
    <lineage>
        <taxon>Eukaryota</taxon>
        <taxon>Sar</taxon>
        <taxon>Alveolata</taxon>
        <taxon>Ciliophora</taxon>
        <taxon>Intramacronucleata</taxon>
        <taxon>Oligohymenophorea</taxon>
        <taxon>Peniculida</taxon>
        <taxon>Parameciidae</taxon>
        <taxon>Paramecium</taxon>
    </lineage>
</organism>
<evidence type="ECO:0000313" key="3">
    <source>
        <dbReference type="Proteomes" id="UP000688137"/>
    </source>
</evidence>
<dbReference type="AlphaFoldDB" id="A0A8S1QF08"/>
<feature type="repeat" description="WD" evidence="1">
    <location>
        <begin position="88"/>
        <end position="120"/>
    </location>
</feature>
<comment type="caution">
    <text evidence="2">The sequence shown here is derived from an EMBL/GenBank/DDBJ whole genome shotgun (WGS) entry which is preliminary data.</text>
</comment>
<dbReference type="InterPro" id="IPR001680">
    <property type="entry name" value="WD40_rpt"/>
</dbReference>
<evidence type="ECO:0000256" key="1">
    <source>
        <dbReference type="PROSITE-ProRule" id="PRU00221"/>
    </source>
</evidence>